<evidence type="ECO:0000256" key="4">
    <source>
        <dbReference type="ARBA" id="ARBA00022729"/>
    </source>
</evidence>
<dbReference type="InterPro" id="IPR001563">
    <property type="entry name" value="Peptidase_S10"/>
</dbReference>
<evidence type="ECO:0000256" key="6">
    <source>
        <dbReference type="ARBA" id="ARBA00023180"/>
    </source>
</evidence>
<evidence type="ECO:0000313" key="9">
    <source>
        <dbReference type="EMBL" id="KAL2916596.1"/>
    </source>
</evidence>
<feature type="signal peptide" evidence="8">
    <location>
        <begin position="1"/>
        <end position="15"/>
    </location>
</feature>
<evidence type="ECO:0000256" key="7">
    <source>
        <dbReference type="SAM" id="MobiDB-lite"/>
    </source>
</evidence>
<protein>
    <recommendedName>
        <fullName evidence="11">Carboxypeptidase</fullName>
    </recommendedName>
</protein>
<dbReference type="Pfam" id="PF00450">
    <property type="entry name" value="Peptidase_S10"/>
    <property type="match status" value="3"/>
</dbReference>
<keyword evidence="10" id="KW-1185">Reference proteome</keyword>
<reference evidence="9 10" key="1">
    <citation type="submission" date="2023-09" db="EMBL/GenBank/DDBJ databases">
        <title>Pangenome analysis of Batrachochytrium dendrobatidis and related Chytrids.</title>
        <authorList>
            <person name="Yacoub M.N."/>
            <person name="Stajich J.E."/>
            <person name="James T.Y."/>
        </authorList>
    </citation>
    <scope>NUCLEOTIDE SEQUENCE [LARGE SCALE GENOMIC DNA]</scope>
    <source>
        <strain evidence="9 10">JEL0888</strain>
    </source>
</reference>
<keyword evidence="4 8" id="KW-0732">Signal</keyword>
<dbReference type="EMBL" id="JADGIZ020000015">
    <property type="protein sequence ID" value="KAL2916596.1"/>
    <property type="molecule type" value="Genomic_DNA"/>
</dbReference>
<dbReference type="InterPro" id="IPR029058">
    <property type="entry name" value="AB_hydrolase_fold"/>
</dbReference>
<sequence length="576" mass="62061">MALLCAGAALAVARALLPGGRGTALWREQRRTRELHASGGGAGEQDRFRVGALPWAPGEAPLGPSFAGTVPVRRTASDDPGASLFFWYFPAQARAASGAGGSPAPPLILWLQGGPGSSSMIGLFNEMGPLRTDGRGRLLRNNDTWNSDFGMLFVDNPVGTGFSFVGSPSKPPSPVGPPSRDAPDAKTMRIDSQEADEAASLGSSEPCASTIAGAHRRGVDTADPPRFVDGFAANQAAVAHDLIAFLDRFYDLFPEQRHAPLYIAGESFAGKYLPHLAWHIDHVNAERAVQNRLESSMAGEDKSRHVQVVDHAAGLSEEQLAASSTLLAPAPIPLSGIMIGNGLTDPASQIAYHAPLALALGLVSRAQASEIAQLAATAVGFICQGEWRKSLALRSRMFDYFFNVTGGINWYDVRKGDVPNDWSAMNAFLQLPETKASLNLAPDAVFSKDPRVYRHLEEDIMRSAAGIVASLLEKQYRVLLYQGQFDFRDGIMGSSEWIENMQWHGADGFRAAERRVWRTATKSGDTALHVAGYTRHFEALSRVELLHAGHLAPMDQGPASKRMVQDWIASRGPFAE</sequence>
<evidence type="ECO:0000256" key="3">
    <source>
        <dbReference type="ARBA" id="ARBA00022670"/>
    </source>
</evidence>
<dbReference type="PRINTS" id="PR00724">
    <property type="entry name" value="CRBOXYPTASEC"/>
</dbReference>
<accession>A0ABR4NAR0</accession>
<evidence type="ECO:0000256" key="8">
    <source>
        <dbReference type="SAM" id="SignalP"/>
    </source>
</evidence>
<evidence type="ECO:0000256" key="1">
    <source>
        <dbReference type="ARBA" id="ARBA00009431"/>
    </source>
</evidence>
<keyword evidence="3" id="KW-0645">Protease</keyword>
<gene>
    <name evidence="9" type="ORF">HK105_203708</name>
</gene>
<keyword evidence="2" id="KW-0121">Carboxypeptidase</keyword>
<dbReference type="PANTHER" id="PTHR11802:SF472">
    <property type="entry name" value="SERINE CARBOXYPEPTIDASE CPVL-RELATED"/>
    <property type="match status" value="1"/>
</dbReference>
<comment type="similarity">
    <text evidence="1">Belongs to the peptidase S10 family.</text>
</comment>
<evidence type="ECO:0000256" key="2">
    <source>
        <dbReference type="ARBA" id="ARBA00022645"/>
    </source>
</evidence>
<dbReference type="SUPFAM" id="SSF53474">
    <property type="entry name" value="alpha/beta-Hydrolases"/>
    <property type="match status" value="1"/>
</dbReference>
<comment type="caution">
    <text evidence="9">The sequence shown here is derived from an EMBL/GenBank/DDBJ whole genome shotgun (WGS) entry which is preliminary data.</text>
</comment>
<dbReference type="PANTHER" id="PTHR11802">
    <property type="entry name" value="SERINE PROTEASE FAMILY S10 SERINE CARBOXYPEPTIDASE"/>
    <property type="match status" value="1"/>
</dbReference>
<name>A0ABR4NAR0_9FUNG</name>
<keyword evidence="5" id="KW-0378">Hydrolase</keyword>
<dbReference type="Proteomes" id="UP001527925">
    <property type="component" value="Unassembled WGS sequence"/>
</dbReference>
<evidence type="ECO:0000256" key="5">
    <source>
        <dbReference type="ARBA" id="ARBA00022801"/>
    </source>
</evidence>
<evidence type="ECO:0008006" key="11">
    <source>
        <dbReference type="Google" id="ProtNLM"/>
    </source>
</evidence>
<evidence type="ECO:0000313" key="10">
    <source>
        <dbReference type="Proteomes" id="UP001527925"/>
    </source>
</evidence>
<keyword evidence="6" id="KW-0325">Glycoprotein</keyword>
<feature type="chain" id="PRO_5046854321" description="Carboxypeptidase" evidence="8">
    <location>
        <begin position="16"/>
        <end position="576"/>
    </location>
</feature>
<organism evidence="9 10">
    <name type="scientific">Polyrhizophydium stewartii</name>
    <dbReference type="NCBI Taxonomy" id="2732419"/>
    <lineage>
        <taxon>Eukaryota</taxon>
        <taxon>Fungi</taxon>
        <taxon>Fungi incertae sedis</taxon>
        <taxon>Chytridiomycota</taxon>
        <taxon>Chytridiomycota incertae sedis</taxon>
        <taxon>Chytridiomycetes</taxon>
        <taxon>Rhizophydiales</taxon>
        <taxon>Rhizophydiales incertae sedis</taxon>
        <taxon>Polyrhizophydium</taxon>
    </lineage>
</organism>
<proteinExistence type="inferred from homology"/>
<dbReference type="Gene3D" id="3.40.50.1820">
    <property type="entry name" value="alpha/beta hydrolase"/>
    <property type="match status" value="1"/>
</dbReference>
<feature type="region of interest" description="Disordered" evidence="7">
    <location>
        <begin position="164"/>
        <end position="186"/>
    </location>
</feature>